<protein>
    <submittedName>
        <fullName evidence="2">Uncharacterized protein</fullName>
    </submittedName>
</protein>
<gene>
    <name evidence="2" type="primary">LOC118473559</name>
</gene>
<feature type="region of interest" description="Disordered" evidence="1">
    <location>
        <begin position="64"/>
        <end position="84"/>
    </location>
</feature>
<dbReference type="KEGG" id="zma:118473559"/>
<evidence type="ECO:0000313" key="2">
    <source>
        <dbReference type="EnsemblPlants" id="Zm00001eb415840_P001"/>
    </source>
</evidence>
<evidence type="ECO:0000256" key="1">
    <source>
        <dbReference type="SAM" id="MobiDB-lite"/>
    </source>
</evidence>
<dbReference type="AlphaFoldDB" id="A0A804ULL2"/>
<dbReference type="RefSeq" id="XP_035819293.1">
    <property type="nucleotide sequence ID" value="XM_035963400.1"/>
</dbReference>
<keyword evidence="3" id="KW-1185">Reference proteome</keyword>
<reference evidence="2" key="3">
    <citation type="submission" date="2021-05" db="UniProtKB">
        <authorList>
            <consortium name="EnsemblPlants"/>
        </authorList>
    </citation>
    <scope>IDENTIFICATION</scope>
    <source>
        <strain evidence="2">cv. B73</strain>
    </source>
</reference>
<evidence type="ECO:0000313" key="3">
    <source>
        <dbReference type="Proteomes" id="UP000007305"/>
    </source>
</evidence>
<name>A0A804ULL2_MAIZE</name>
<sequence length="179" mass="20416">MLRLDFNKNEDGHQFEHTIEHLRSVELNLLLHLILQGFYSISHTSTHIKPHISRVLIRTSKTTKEFRNHHGSSRGGRPWEQGRGWGHPLAAEKGRALLAAIFCRTRRGRDTMGFHGCCCYTVTGLEDNLVQEQPAMARWRSGHQGRQPWRESPALNQRGGVAGLEEQRVPWLGRQLGEG</sequence>
<dbReference type="InParanoid" id="A0A804ULL2"/>
<organism evidence="2 3">
    <name type="scientific">Zea mays</name>
    <name type="common">Maize</name>
    <dbReference type="NCBI Taxonomy" id="4577"/>
    <lineage>
        <taxon>Eukaryota</taxon>
        <taxon>Viridiplantae</taxon>
        <taxon>Streptophyta</taxon>
        <taxon>Embryophyta</taxon>
        <taxon>Tracheophyta</taxon>
        <taxon>Spermatophyta</taxon>
        <taxon>Magnoliopsida</taxon>
        <taxon>Liliopsida</taxon>
        <taxon>Poales</taxon>
        <taxon>Poaceae</taxon>
        <taxon>PACMAD clade</taxon>
        <taxon>Panicoideae</taxon>
        <taxon>Andropogonodae</taxon>
        <taxon>Andropogoneae</taxon>
        <taxon>Tripsacinae</taxon>
        <taxon>Zea</taxon>
    </lineage>
</organism>
<proteinExistence type="predicted"/>
<dbReference type="EnsemblPlants" id="Zm00001eb415840_T001">
    <property type="protein sequence ID" value="Zm00001eb415840_P001"/>
    <property type="gene ID" value="Zm00001eb415840"/>
</dbReference>
<feature type="region of interest" description="Disordered" evidence="1">
    <location>
        <begin position="142"/>
        <end position="162"/>
    </location>
</feature>
<dbReference type="Gramene" id="Zm00001eb415840_T001">
    <property type="protein sequence ID" value="Zm00001eb415840_P001"/>
    <property type="gene ID" value="Zm00001eb415840"/>
</dbReference>
<dbReference type="Proteomes" id="UP000007305">
    <property type="component" value="Chromosome 10"/>
</dbReference>
<dbReference type="GeneID" id="118473559"/>
<reference evidence="2" key="2">
    <citation type="submission" date="2019-07" db="EMBL/GenBank/DDBJ databases">
        <authorList>
            <person name="Seetharam A."/>
            <person name="Woodhouse M."/>
            <person name="Cannon E."/>
        </authorList>
    </citation>
    <scope>NUCLEOTIDE SEQUENCE [LARGE SCALE GENOMIC DNA]</scope>
    <source>
        <strain evidence="2">cv. B73</strain>
    </source>
</reference>
<reference evidence="3" key="1">
    <citation type="journal article" date="2009" name="Science">
        <title>The B73 maize genome: complexity, diversity, and dynamics.</title>
        <authorList>
            <person name="Schnable P.S."/>
            <person name="Ware D."/>
            <person name="Fulton R.S."/>
            <person name="Stein J.C."/>
            <person name="Wei F."/>
            <person name="Pasternak S."/>
            <person name="Liang C."/>
            <person name="Zhang J."/>
            <person name="Fulton L."/>
            <person name="Graves T.A."/>
            <person name="Minx P."/>
            <person name="Reily A.D."/>
            <person name="Courtney L."/>
            <person name="Kruchowski S.S."/>
            <person name="Tomlinson C."/>
            <person name="Strong C."/>
            <person name="Delehaunty K."/>
            <person name="Fronick C."/>
            <person name="Courtney B."/>
            <person name="Rock S.M."/>
            <person name="Belter E."/>
            <person name="Du F."/>
            <person name="Kim K."/>
            <person name="Abbott R.M."/>
            <person name="Cotton M."/>
            <person name="Levy A."/>
            <person name="Marchetto P."/>
            <person name="Ochoa K."/>
            <person name="Jackson S.M."/>
            <person name="Gillam B."/>
            <person name="Chen W."/>
            <person name="Yan L."/>
            <person name="Higginbotham J."/>
            <person name="Cardenas M."/>
            <person name="Waligorski J."/>
            <person name="Applebaum E."/>
            <person name="Phelps L."/>
            <person name="Falcone J."/>
            <person name="Kanchi K."/>
            <person name="Thane T."/>
            <person name="Scimone A."/>
            <person name="Thane N."/>
            <person name="Henke J."/>
            <person name="Wang T."/>
            <person name="Ruppert J."/>
            <person name="Shah N."/>
            <person name="Rotter K."/>
            <person name="Hodges J."/>
            <person name="Ingenthron E."/>
            <person name="Cordes M."/>
            <person name="Kohlberg S."/>
            <person name="Sgro J."/>
            <person name="Delgado B."/>
            <person name="Mead K."/>
            <person name="Chinwalla A."/>
            <person name="Leonard S."/>
            <person name="Crouse K."/>
            <person name="Collura K."/>
            <person name="Kudrna D."/>
            <person name="Currie J."/>
            <person name="He R."/>
            <person name="Angelova A."/>
            <person name="Rajasekar S."/>
            <person name="Mueller T."/>
            <person name="Lomeli R."/>
            <person name="Scara G."/>
            <person name="Ko A."/>
            <person name="Delaney K."/>
            <person name="Wissotski M."/>
            <person name="Lopez G."/>
            <person name="Campos D."/>
            <person name="Braidotti M."/>
            <person name="Ashley E."/>
            <person name="Golser W."/>
            <person name="Kim H."/>
            <person name="Lee S."/>
            <person name="Lin J."/>
            <person name="Dujmic Z."/>
            <person name="Kim W."/>
            <person name="Talag J."/>
            <person name="Zuccolo A."/>
            <person name="Fan C."/>
            <person name="Sebastian A."/>
            <person name="Kramer M."/>
            <person name="Spiegel L."/>
            <person name="Nascimento L."/>
            <person name="Zutavern T."/>
            <person name="Miller B."/>
            <person name="Ambroise C."/>
            <person name="Muller S."/>
            <person name="Spooner W."/>
            <person name="Narechania A."/>
            <person name="Ren L."/>
            <person name="Wei S."/>
            <person name="Kumari S."/>
            <person name="Faga B."/>
            <person name="Levy M.J."/>
            <person name="McMahan L."/>
            <person name="Van Buren P."/>
            <person name="Vaughn M.W."/>
            <person name="Ying K."/>
            <person name="Yeh C.-T."/>
            <person name="Emrich S.J."/>
            <person name="Jia Y."/>
            <person name="Kalyanaraman A."/>
            <person name="Hsia A.-P."/>
            <person name="Barbazuk W.B."/>
            <person name="Baucom R.S."/>
            <person name="Brutnell T.P."/>
            <person name="Carpita N.C."/>
            <person name="Chaparro C."/>
            <person name="Chia J.-M."/>
            <person name="Deragon J.-M."/>
            <person name="Estill J.C."/>
            <person name="Fu Y."/>
            <person name="Jeddeloh J.A."/>
            <person name="Han Y."/>
            <person name="Lee H."/>
            <person name="Li P."/>
            <person name="Lisch D.R."/>
            <person name="Liu S."/>
            <person name="Liu Z."/>
            <person name="Nagel D.H."/>
            <person name="McCann M.C."/>
            <person name="SanMiguel P."/>
            <person name="Myers A.M."/>
            <person name="Nettleton D."/>
            <person name="Nguyen J."/>
            <person name="Penning B.W."/>
            <person name="Ponnala L."/>
            <person name="Schneider K.L."/>
            <person name="Schwartz D.C."/>
            <person name="Sharma A."/>
            <person name="Soderlund C."/>
            <person name="Springer N.M."/>
            <person name="Sun Q."/>
            <person name="Wang H."/>
            <person name="Waterman M."/>
            <person name="Westerman R."/>
            <person name="Wolfgruber T.K."/>
            <person name="Yang L."/>
            <person name="Yu Y."/>
            <person name="Zhang L."/>
            <person name="Zhou S."/>
            <person name="Zhu Q."/>
            <person name="Bennetzen J.L."/>
            <person name="Dawe R.K."/>
            <person name="Jiang J."/>
            <person name="Jiang N."/>
            <person name="Presting G.G."/>
            <person name="Wessler S.R."/>
            <person name="Aluru S."/>
            <person name="Martienssen R.A."/>
            <person name="Clifton S.W."/>
            <person name="McCombie W.R."/>
            <person name="Wing R.A."/>
            <person name="Wilson R.K."/>
        </authorList>
    </citation>
    <scope>NUCLEOTIDE SEQUENCE [LARGE SCALE GENOMIC DNA]</scope>
    <source>
        <strain evidence="3">cv. B73</strain>
    </source>
</reference>
<accession>A0A804ULL2</accession>